<dbReference type="PANTHER" id="PTHR11092:SF0">
    <property type="entry name" value="EPIMERASE FAMILY PROTEIN SDR39U1"/>
    <property type="match status" value="1"/>
</dbReference>
<accession>A0AAN8WSM8</accession>
<dbReference type="AlphaFoldDB" id="A0AAN8WSM8"/>
<gene>
    <name evidence="3" type="ORF">SK128_014340</name>
</gene>
<feature type="domain" description="DUF1731" evidence="2">
    <location>
        <begin position="246"/>
        <end position="292"/>
    </location>
</feature>
<dbReference type="CDD" id="cd05242">
    <property type="entry name" value="SDR_a8"/>
    <property type="match status" value="1"/>
</dbReference>
<evidence type="ECO:0008006" key="5">
    <source>
        <dbReference type="Google" id="ProtNLM"/>
    </source>
</evidence>
<dbReference type="Pfam" id="PF01370">
    <property type="entry name" value="Epimerase"/>
    <property type="match status" value="1"/>
</dbReference>
<proteinExistence type="predicted"/>
<evidence type="ECO:0000259" key="1">
    <source>
        <dbReference type="Pfam" id="PF01370"/>
    </source>
</evidence>
<dbReference type="InterPro" id="IPR013549">
    <property type="entry name" value="DUF1731"/>
</dbReference>
<dbReference type="InterPro" id="IPR001509">
    <property type="entry name" value="Epimerase_deHydtase"/>
</dbReference>
<dbReference type="Proteomes" id="UP001381693">
    <property type="component" value="Unassembled WGS sequence"/>
</dbReference>
<dbReference type="InterPro" id="IPR010099">
    <property type="entry name" value="SDR39U1"/>
</dbReference>
<evidence type="ECO:0000313" key="4">
    <source>
        <dbReference type="Proteomes" id="UP001381693"/>
    </source>
</evidence>
<evidence type="ECO:0000259" key="2">
    <source>
        <dbReference type="Pfam" id="PF08338"/>
    </source>
</evidence>
<comment type="caution">
    <text evidence="3">The sequence shown here is derived from an EMBL/GenBank/DDBJ whole genome shotgun (WGS) entry which is preliminary data.</text>
</comment>
<dbReference type="Gene3D" id="3.40.50.720">
    <property type="entry name" value="NAD(P)-binding Rossmann-like Domain"/>
    <property type="match status" value="1"/>
</dbReference>
<dbReference type="EMBL" id="JAXCGZ010017890">
    <property type="protein sequence ID" value="KAK7067638.1"/>
    <property type="molecule type" value="Genomic_DNA"/>
</dbReference>
<protein>
    <recommendedName>
        <fullName evidence="5">Epimerase family protein SDR39U1</fullName>
    </recommendedName>
</protein>
<organism evidence="3 4">
    <name type="scientific">Halocaridina rubra</name>
    <name type="common">Hawaiian red shrimp</name>
    <dbReference type="NCBI Taxonomy" id="373956"/>
    <lineage>
        <taxon>Eukaryota</taxon>
        <taxon>Metazoa</taxon>
        <taxon>Ecdysozoa</taxon>
        <taxon>Arthropoda</taxon>
        <taxon>Crustacea</taxon>
        <taxon>Multicrustacea</taxon>
        <taxon>Malacostraca</taxon>
        <taxon>Eumalacostraca</taxon>
        <taxon>Eucarida</taxon>
        <taxon>Decapoda</taxon>
        <taxon>Pleocyemata</taxon>
        <taxon>Caridea</taxon>
        <taxon>Atyoidea</taxon>
        <taxon>Atyidae</taxon>
        <taxon>Halocaridina</taxon>
    </lineage>
</organism>
<dbReference type="Pfam" id="PF08338">
    <property type="entry name" value="DUF1731"/>
    <property type="match status" value="1"/>
</dbReference>
<evidence type="ECO:0000313" key="3">
    <source>
        <dbReference type="EMBL" id="KAK7067638.1"/>
    </source>
</evidence>
<dbReference type="PANTHER" id="PTHR11092">
    <property type="entry name" value="SUGAR NUCLEOTIDE EPIMERASE RELATED"/>
    <property type="match status" value="1"/>
</dbReference>
<sequence length="303" mass="33154">MTFLPGGGSGFIGTALSKSLQKRGYEVLIVSRKPGLWRTTWSDINAKGLPDSTTAVVNLAGQNVLDPFRRWTEGFKQNVWASRVNTTRYLAQAIEMSKVKPKVFVTASGVGYYPPNTSEVFDEDGPGGDFDFLSRLCTEWESAADLSPSANVRTVKIRTGVVLGRQGGMVQQLFLPFFMGVGGPVGSGTQPMPWIHIQDIVGLFIHAIEKEDLTGVVNGVAPDVITNKDFASAFGKALWRPSFLPLPTFAVNLMFSEERGKIMTEGAKVVSKKAFESGYVFKYPDINSAAQEFSRLIYADEAY</sequence>
<reference evidence="3 4" key="1">
    <citation type="submission" date="2023-11" db="EMBL/GenBank/DDBJ databases">
        <title>Halocaridina rubra genome assembly.</title>
        <authorList>
            <person name="Smith C."/>
        </authorList>
    </citation>
    <scope>NUCLEOTIDE SEQUENCE [LARGE SCALE GENOMIC DNA]</scope>
    <source>
        <strain evidence="3">EP-1</strain>
        <tissue evidence="3">Whole</tissue>
    </source>
</reference>
<dbReference type="InterPro" id="IPR036291">
    <property type="entry name" value="NAD(P)-bd_dom_sf"/>
</dbReference>
<dbReference type="NCBIfam" id="TIGR01777">
    <property type="entry name" value="yfcH"/>
    <property type="match status" value="1"/>
</dbReference>
<dbReference type="SUPFAM" id="SSF51735">
    <property type="entry name" value="NAD(P)-binding Rossmann-fold domains"/>
    <property type="match status" value="1"/>
</dbReference>
<name>A0AAN8WSM8_HALRR</name>
<keyword evidence="4" id="KW-1185">Reference proteome</keyword>
<feature type="domain" description="NAD-dependent epimerase/dehydratase" evidence="1">
    <location>
        <begin position="7"/>
        <end position="212"/>
    </location>
</feature>